<evidence type="ECO:0000259" key="1">
    <source>
        <dbReference type="Pfam" id="PF21834"/>
    </source>
</evidence>
<sequence>MPRFYFHVFNHIMLHDSEGQELAGIEAAVREARNAAADLICDDIKAGRLIDPGHRIEVTDAQQRRVHVLRFGDLLRERSPRGGSD</sequence>
<proteinExistence type="predicted"/>
<organism evidence="2 3">
    <name type="scientific">Croceibacterium soli</name>
    <dbReference type="NCBI Taxonomy" id="1739690"/>
    <lineage>
        <taxon>Bacteria</taxon>
        <taxon>Pseudomonadati</taxon>
        <taxon>Pseudomonadota</taxon>
        <taxon>Alphaproteobacteria</taxon>
        <taxon>Sphingomonadales</taxon>
        <taxon>Erythrobacteraceae</taxon>
        <taxon>Croceibacterium</taxon>
    </lineage>
</organism>
<dbReference type="InterPro" id="IPR054189">
    <property type="entry name" value="DUF6894"/>
</dbReference>
<keyword evidence="3" id="KW-1185">Reference proteome</keyword>
<evidence type="ECO:0000313" key="2">
    <source>
        <dbReference type="EMBL" id="MXP42275.1"/>
    </source>
</evidence>
<dbReference type="OrthoDB" id="7476020at2"/>
<dbReference type="RefSeq" id="WP_160747125.1">
    <property type="nucleotide sequence ID" value="NZ_WTYK01000006.1"/>
</dbReference>
<name>A0A6I4UZL0_9SPHN</name>
<feature type="domain" description="DUF6894" evidence="1">
    <location>
        <begin position="3"/>
        <end position="71"/>
    </location>
</feature>
<protein>
    <recommendedName>
        <fullName evidence="1">DUF6894 domain-containing protein</fullName>
    </recommendedName>
</protein>
<gene>
    <name evidence="2" type="ORF">GRI75_11555</name>
</gene>
<evidence type="ECO:0000313" key="3">
    <source>
        <dbReference type="Proteomes" id="UP000469159"/>
    </source>
</evidence>
<dbReference type="Proteomes" id="UP000469159">
    <property type="component" value="Unassembled WGS sequence"/>
</dbReference>
<dbReference type="AlphaFoldDB" id="A0A6I4UZL0"/>
<dbReference type="EMBL" id="WTYK01000006">
    <property type="protein sequence ID" value="MXP42275.1"/>
    <property type="molecule type" value="Genomic_DNA"/>
</dbReference>
<reference evidence="2 3" key="1">
    <citation type="submission" date="2019-12" db="EMBL/GenBank/DDBJ databases">
        <title>Genomic-based taxomic classification of the family Erythrobacteraceae.</title>
        <authorList>
            <person name="Xu L."/>
        </authorList>
    </citation>
    <scope>NUCLEOTIDE SEQUENCE [LARGE SCALE GENOMIC DNA]</scope>
    <source>
        <strain evidence="2 3">MCCC 1K02066</strain>
    </source>
</reference>
<accession>A0A6I4UZL0</accession>
<comment type="caution">
    <text evidence="2">The sequence shown here is derived from an EMBL/GenBank/DDBJ whole genome shotgun (WGS) entry which is preliminary data.</text>
</comment>
<dbReference type="Pfam" id="PF21834">
    <property type="entry name" value="DUF6894"/>
    <property type="match status" value="1"/>
</dbReference>